<dbReference type="Pfam" id="PF00589">
    <property type="entry name" value="Phage_integrase"/>
    <property type="match status" value="1"/>
</dbReference>
<proteinExistence type="predicted"/>
<dbReference type="PANTHER" id="PTHR30349">
    <property type="entry name" value="PHAGE INTEGRASE-RELATED"/>
    <property type="match status" value="1"/>
</dbReference>
<protein>
    <submittedName>
        <fullName evidence="3">Integrase</fullName>
    </submittedName>
</protein>
<sequence>MSEEDVPSFGVIRMRGGRYERHGLPLEAASELQRYEHLVIRVARALYMRQHPQRRRSPRGFTTSVILRLTAVQEGSVIPVLRRDEFLTQDALISPLYDYFDQARLAINQALGELESNNNLGGSFPVECIKDFAAFGRSLREDERIEFSNDGTNPVRFSHNTRRRLQEIAQLDLIDVETAIQGQVTGLRSDPRQFDFVVSPTGRKLLGSYQNAEVWDDLRAFQGFAERAPMVSLSVVAAQSLDGSIRSISNVLNVEPALPAEWADRIKYLADLEDGWLDGSGLAPSSVALDKTEEILLACVDENVPRPGIYPTESGGSLLEWPEVWKEVELEILNNGDVLARVISKIDDADRRERYQVSDLALPDWHTLTRLADALVANSSGEYRGWGDVVLFAACTAARIGEVSGCRVKDIDTDEWTWTVRRQTTPSPGGLADKGTKGKRARTVPLIEEVQELVQQRMADVDRDPEARLFVGPRGGRITTAVLRDATRWDDVVGKLGYEHLRRHDLRHTGLTWMADAGVPVHHLRKIAGHGSLTTTQQYLHPDRQSVTNAGDLLSRHLRAPRRANLRAVQ</sequence>
<evidence type="ECO:0000313" key="3">
    <source>
        <dbReference type="EMBL" id="MBB4912651.1"/>
    </source>
</evidence>
<accession>A0A7W7QFH0</accession>
<gene>
    <name evidence="3" type="ORF">FHR82_008923</name>
</gene>
<dbReference type="Gene3D" id="1.10.443.10">
    <property type="entry name" value="Intergrase catalytic core"/>
    <property type="match status" value="1"/>
</dbReference>
<evidence type="ECO:0000313" key="4">
    <source>
        <dbReference type="Proteomes" id="UP000520767"/>
    </source>
</evidence>
<dbReference type="GO" id="GO:0006310">
    <property type="term" value="P:DNA recombination"/>
    <property type="evidence" value="ECO:0007669"/>
    <property type="project" value="UniProtKB-KW"/>
</dbReference>
<dbReference type="InterPro" id="IPR050090">
    <property type="entry name" value="Tyrosine_recombinase_XerCD"/>
</dbReference>
<dbReference type="RefSeq" id="WP_311771582.1">
    <property type="nucleotide sequence ID" value="NZ_JACHJQ010000015.1"/>
</dbReference>
<dbReference type="EMBL" id="JACHJQ010000015">
    <property type="protein sequence ID" value="MBB4912651.1"/>
    <property type="molecule type" value="Genomic_DNA"/>
</dbReference>
<dbReference type="PROSITE" id="PS51898">
    <property type="entry name" value="TYR_RECOMBINASE"/>
    <property type="match status" value="1"/>
</dbReference>
<evidence type="ECO:0000259" key="2">
    <source>
        <dbReference type="PROSITE" id="PS51898"/>
    </source>
</evidence>
<name>A0A7W7QFH0_9PSEU</name>
<feature type="domain" description="Tyr recombinase" evidence="2">
    <location>
        <begin position="361"/>
        <end position="552"/>
    </location>
</feature>
<dbReference type="GO" id="GO:0003677">
    <property type="term" value="F:DNA binding"/>
    <property type="evidence" value="ECO:0007669"/>
    <property type="project" value="InterPro"/>
</dbReference>
<keyword evidence="4" id="KW-1185">Reference proteome</keyword>
<dbReference type="InterPro" id="IPR002104">
    <property type="entry name" value="Integrase_catalytic"/>
</dbReference>
<dbReference type="SUPFAM" id="SSF56349">
    <property type="entry name" value="DNA breaking-rejoining enzymes"/>
    <property type="match status" value="1"/>
</dbReference>
<dbReference type="InterPro" id="IPR013762">
    <property type="entry name" value="Integrase-like_cat_sf"/>
</dbReference>
<comment type="caution">
    <text evidence="3">The sequence shown here is derived from an EMBL/GenBank/DDBJ whole genome shotgun (WGS) entry which is preliminary data.</text>
</comment>
<evidence type="ECO:0000256" key="1">
    <source>
        <dbReference type="ARBA" id="ARBA00023172"/>
    </source>
</evidence>
<dbReference type="InterPro" id="IPR011010">
    <property type="entry name" value="DNA_brk_join_enz"/>
</dbReference>
<organism evidence="3 4">
    <name type="scientific">Actinophytocola algeriensis</name>
    <dbReference type="NCBI Taxonomy" id="1768010"/>
    <lineage>
        <taxon>Bacteria</taxon>
        <taxon>Bacillati</taxon>
        <taxon>Actinomycetota</taxon>
        <taxon>Actinomycetes</taxon>
        <taxon>Pseudonocardiales</taxon>
        <taxon>Pseudonocardiaceae</taxon>
    </lineage>
</organism>
<reference evidence="3 4" key="1">
    <citation type="submission" date="2020-08" db="EMBL/GenBank/DDBJ databases">
        <title>Genomic Encyclopedia of Type Strains, Phase III (KMG-III): the genomes of soil and plant-associated and newly described type strains.</title>
        <authorList>
            <person name="Whitman W."/>
        </authorList>
    </citation>
    <scope>NUCLEOTIDE SEQUENCE [LARGE SCALE GENOMIC DNA]</scope>
    <source>
        <strain evidence="3 4">CECT 8960</strain>
    </source>
</reference>
<dbReference type="Proteomes" id="UP000520767">
    <property type="component" value="Unassembled WGS sequence"/>
</dbReference>
<keyword evidence="1" id="KW-0233">DNA recombination</keyword>
<dbReference type="GO" id="GO:0015074">
    <property type="term" value="P:DNA integration"/>
    <property type="evidence" value="ECO:0007669"/>
    <property type="project" value="InterPro"/>
</dbReference>
<dbReference type="AlphaFoldDB" id="A0A7W7QFH0"/>
<dbReference type="CDD" id="cd00397">
    <property type="entry name" value="DNA_BRE_C"/>
    <property type="match status" value="1"/>
</dbReference>
<dbReference type="PANTHER" id="PTHR30349:SF64">
    <property type="entry name" value="PROPHAGE INTEGRASE INTD-RELATED"/>
    <property type="match status" value="1"/>
</dbReference>